<dbReference type="Proteomes" id="UP001217089">
    <property type="component" value="Unassembled WGS sequence"/>
</dbReference>
<evidence type="ECO:0000313" key="2">
    <source>
        <dbReference type="Proteomes" id="UP001217089"/>
    </source>
</evidence>
<accession>A0ABQ9E7L5</accession>
<name>A0ABQ9E7L5_TEGGR</name>
<reference evidence="1 2" key="1">
    <citation type="submission" date="2022-12" db="EMBL/GenBank/DDBJ databases">
        <title>Chromosome-level genome of Tegillarca granosa.</title>
        <authorList>
            <person name="Kim J."/>
        </authorList>
    </citation>
    <scope>NUCLEOTIDE SEQUENCE [LARGE SCALE GENOMIC DNA]</scope>
    <source>
        <strain evidence="1">Teg-2019</strain>
        <tissue evidence="1">Adductor muscle</tissue>
    </source>
</reference>
<gene>
    <name evidence="1" type="ORF">KUTeg_020345</name>
</gene>
<sequence length="76" mass="8834">MRFKQINPVANRHKYRQYPPTRLTNAYKSVEKYGISGLKAFKIYMVPEITPRDRVLGKIDPETTVMGKVPLFSQYG</sequence>
<protein>
    <submittedName>
        <fullName evidence="1">Uncharacterized protein</fullName>
    </submittedName>
</protein>
<organism evidence="1 2">
    <name type="scientific">Tegillarca granosa</name>
    <name type="common">Malaysian cockle</name>
    <name type="synonym">Anadara granosa</name>
    <dbReference type="NCBI Taxonomy" id="220873"/>
    <lineage>
        <taxon>Eukaryota</taxon>
        <taxon>Metazoa</taxon>
        <taxon>Spiralia</taxon>
        <taxon>Lophotrochozoa</taxon>
        <taxon>Mollusca</taxon>
        <taxon>Bivalvia</taxon>
        <taxon>Autobranchia</taxon>
        <taxon>Pteriomorphia</taxon>
        <taxon>Arcoida</taxon>
        <taxon>Arcoidea</taxon>
        <taxon>Arcidae</taxon>
        <taxon>Tegillarca</taxon>
    </lineage>
</organism>
<keyword evidence="2" id="KW-1185">Reference proteome</keyword>
<comment type="caution">
    <text evidence="1">The sequence shown here is derived from an EMBL/GenBank/DDBJ whole genome shotgun (WGS) entry which is preliminary data.</text>
</comment>
<dbReference type="EMBL" id="JARBDR010000918">
    <property type="protein sequence ID" value="KAJ8301358.1"/>
    <property type="molecule type" value="Genomic_DNA"/>
</dbReference>
<evidence type="ECO:0000313" key="1">
    <source>
        <dbReference type="EMBL" id="KAJ8301358.1"/>
    </source>
</evidence>
<proteinExistence type="predicted"/>